<accession>A0A017TER5</accession>
<dbReference type="eggNOG" id="COG1146">
    <property type="taxonomic scope" value="Bacteria"/>
</dbReference>
<feature type="compositionally biased region" description="Low complexity" evidence="6">
    <location>
        <begin position="126"/>
        <end position="143"/>
    </location>
</feature>
<dbReference type="eggNOG" id="COG0492">
    <property type="taxonomic scope" value="Bacteria"/>
</dbReference>
<dbReference type="GO" id="GO:0016491">
    <property type="term" value="F:oxidoreductase activity"/>
    <property type="evidence" value="ECO:0007669"/>
    <property type="project" value="UniProtKB-KW"/>
</dbReference>
<dbReference type="PRINTS" id="PR00411">
    <property type="entry name" value="PNDRDTASEI"/>
</dbReference>
<keyword evidence="4" id="KW-0408">Iron</keyword>
<dbReference type="Pfam" id="PF13738">
    <property type="entry name" value="Pyr_redox_3"/>
    <property type="match status" value="1"/>
</dbReference>
<dbReference type="Pfam" id="PF00037">
    <property type="entry name" value="Fer4"/>
    <property type="match status" value="1"/>
</dbReference>
<feature type="region of interest" description="Disordered" evidence="6">
    <location>
        <begin position="118"/>
        <end position="152"/>
    </location>
</feature>
<keyword evidence="1" id="KW-0285">Flavoprotein</keyword>
<dbReference type="PROSITE" id="PS00198">
    <property type="entry name" value="4FE4S_FER_1"/>
    <property type="match status" value="1"/>
</dbReference>
<dbReference type="InterPro" id="IPR017900">
    <property type="entry name" value="4Fe4S_Fe_S_CS"/>
</dbReference>
<feature type="region of interest" description="Disordered" evidence="6">
    <location>
        <begin position="1"/>
        <end position="62"/>
    </location>
</feature>
<reference evidence="8 9" key="1">
    <citation type="submission" date="2013-05" db="EMBL/GenBank/DDBJ databases">
        <title>Genome assembly of Chondromyces apiculatus DSM 436.</title>
        <authorList>
            <person name="Sharma G."/>
            <person name="Khatri I."/>
            <person name="Kaur C."/>
            <person name="Mayilraj S."/>
            <person name="Subramanian S."/>
        </authorList>
    </citation>
    <scope>NUCLEOTIDE SEQUENCE [LARGE SCALE GENOMIC DNA]</scope>
    <source>
        <strain evidence="8 9">DSM 436</strain>
    </source>
</reference>
<evidence type="ECO:0000256" key="2">
    <source>
        <dbReference type="ARBA" id="ARBA00022723"/>
    </source>
</evidence>
<dbReference type="PANTHER" id="PTHR48105">
    <property type="entry name" value="THIOREDOXIN REDUCTASE 1-RELATED-RELATED"/>
    <property type="match status" value="1"/>
</dbReference>
<keyword evidence="9" id="KW-1185">Reference proteome</keyword>
<proteinExistence type="predicted"/>
<dbReference type="InterPro" id="IPR017896">
    <property type="entry name" value="4Fe4S_Fe-S-bd"/>
</dbReference>
<evidence type="ECO:0000256" key="3">
    <source>
        <dbReference type="ARBA" id="ARBA00023002"/>
    </source>
</evidence>
<gene>
    <name evidence="8" type="ORF">CAP_8240</name>
</gene>
<dbReference type="InterPro" id="IPR036188">
    <property type="entry name" value="FAD/NAD-bd_sf"/>
</dbReference>
<feature type="compositionally biased region" description="Basic and acidic residues" evidence="6">
    <location>
        <begin position="13"/>
        <end position="27"/>
    </location>
</feature>
<evidence type="ECO:0000256" key="1">
    <source>
        <dbReference type="ARBA" id="ARBA00022630"/>
    </source>
</evidence>
<dbReference type="PROSITE" id="PS51379">
    <property type="entry name" value="4FE4S_FER_2"/>
    <property type="match status" value="2"/>
</dbReference>
<name>A0A017TER5_9BACT</name>
<organism evidence="8 9">
    <name type="scientific">Chondromyces apiculatus DSM 436</name>
    <dbReference type="NCBI Taxonomy" id="1192034"/>
    <lineage>
        <taxon>Bacteria</taxon>
        <taxon>Pseudomonadati</taxon>
        <taxon>Myxococcota</taxon>
        <taxon>Polyangia</taxon>
        <taxon>Polyangiales</taxon>
        <taxon>Polyangiaceae</taxon>
        <taxon>Chondromyces</taxon>
    </lineage>
</organism>
<sequence length="839" mass="87566">MKTPSPAPPTQSAHERTREREPAREPPRGAQTLYQADMSDPRARAALPRENARGRAARRVEETSDVTRFRGVLTATLVGAGTAAAAALLFPPPGGHGSGGPLSRPHVQAGLSCASCHTSAQEDGKGASARSASRAGDNGRAGSTTKGAVPGATARAPIEEAADGYDVASAAQACPSCHGTHGSTRAGHQRLLAGGAMTCATCHRVHRGDQGVVLRPEGRPIRFAPGAEAEVAVETAFKPTRAATVALVTAGACAGCHDLAAPRDPVARCLAEDLRPLGSAQPVACFDEHQLTLPEAEPERARQARLGSGVCRAQHTEDRALAWGAAREIARAVPEVPGVVGAVPAQSLAWAGAGLAAAALSLAGTRGARWVRARRRKKQAPPPETLVRPATRVRLPQIDTTTCLGCYACVDACPYDVLAIERYVAVVARPEACCGLTLCEQRCPNGSLKITDGELLGDRPRLDDDLQSVDVPGLYLAGDITGLPLIKNAIFQGARAVERVAAGLGGEGKRRGLGRGRGGAGGSGSAGGGGAAHEDEVLDLVIVGAGPAGISAALRARELGLGFEVIEQGSVAASIRSFPRGKLVFDQPLELPLTGKLWLKESTKEELLAQWMRVVRAERLPILEQTRMVAVRRGDAGEGFVVVTAPSGEGKGEPGPRQERRARRVLLALGQRGSPRRLPVGVPAEVEDRVYYHLADARSLEGERVLVVGLGDVAMEAAIALARQPGTEVTLAARADGFRRGRPRNIEEVRRLAGVSRLSLEMETQVAALAQGERGAVRVTLASPRGRRELTVDVVLVLIGSIPPWEALRAAGVQVSSAEKGELPATARVQEPVLPSGVA</sequence>
<feature type="domain" description="4Fe-4S ferredoxin-type" evidence="7">
    <location>
        <begin position="394"/>
        <end position="423"/>
    </location>
</feature>
<dbReference type="GO" id="GO:0051536">
    <property type="term" value="F:iron-sulfur cluster binding"/>
    <property type="evidence" value="ECO:0007669"/>
    <property type="project" value="UniProtKB-KW"/>
</dbReference>
<dbReference type="STRING" id="1192034.CAP_8240"/>
<keyword evidence="5" id="KW-0411">Iron-sulfur</keyword>
<comment type="caution">
    <text evidence="8">The sequence shown here is derived from an EMBL/GenBank/DDBJ whole genome shotgun (WGS) entry which is preliminary data.</text>
</comment>
<dbReference type="AlphaFoldDB" id="A0A017TER5"/>
<dbReference type="Proteomes" id="UP000019678">
    <property type="component" value="Unassembled WGS sequence"/>
</dbReference>
<keyword evidence="3" id="KW-0560">Oxidoreductase</keyword>
<evidence type="ECO:0000256" key="5">
    <source>
        <dbReference type="ARBA" id="ARBA00023014"/>
    </source>
</evidence>
<dbReference type="Gene3D" id="3.50.50.60">
    <property type="entry name" value="FAD/NAD(P)-binding domain"/>
    <property type="match status" value="2"/>
</dbReference>
<dbReference type="SUPFAM" id="SSF48695">
    <property type="entry name" value="Multiheme cytochromes"/>
    <property type="match status" value="1"/>
</dbReference>
<evidence type="ECO:0000259" key="7">
    <source>
        <dbReference type="PROSITE" id="PS51379"/>
    </source>
</evidence>
<keyword evidence="2" id="KW-0479">Metal-binding</keyword>
<dbReference type="SUPFAM" id="SSF51905">
    <property type="entry name" value="FAD/NAD(P)-binding domain"/>
    <property type="match status" value="2"/>
</dbReference>
<dbReference type="SUPFAM" id="SSF54862">
    <property type="entry name" value="4Fe-4S ferredoxins"/>
    <property type="match status" value="1"/>
</dbReference>
<dbReference type="OrthoDB" id="9778740at2"/>
<evidence type="ECO:0000313" key="8">
    <source>
        <dbReference type="EMBL" id="EYF07739.1"/>
    </source>
</evidence>
<evidence type="ECO:0000313" key="9">
    <source>
        <dbReference type="Proteomes" id="UP000019678"/>
    </source>
</evidence>
<dbReference type="EMBL" id="ASRX01000008">
    <property type="protein sequence ID" value="EYF07739.1"/>
    <property type="molecule type" value="Genomic_DNA"/>
</dbReference>
<dbReference type="InterPro" id="IPR050097">
    <property type="entry name" value="Ferredoxin-NADP_redctase_2"/>
</dbReference>
<protein>
    <submittedName>
        <fullName evidence="8">Thioredoxin reductase</fullName>
    </submittedName>
</protein>
<dbReference type="PRINTS" id="PR00368">
    <property type="entry name" value="FADPNR"/>
</dbReference>
<dbReference type="GO" id="GO:0046872">
    <property type="term" value="F:metal ion binding"/>
    <property type="evidence" value="ECO:0007669"/>
    <property type="project" value="UniProtKB-KW"/>
</dbReference>
<evidence type="ECO:0000256" key="4">
    <source>
        <dbReference type="ARBA" id="ARBA00023004"/>
    </source>
</evidence>
<dbReference type="InterPro" id="IPR036280">
    <property type="entry name" value="Multihaem_cyt_sf"/>
</dbReference>
<feature type="compositionally biased region" description="Basic and acidic residues" evidence="6">
    <location>
        <begin position="50"/>
        <end position="62"/>
    </location>
</feature>
<feature type="domain" description="4Fe-4S ferredoxin-type" evidence="7">
    <location>
        <begin position="424"/>
        <end position="453"/>
    </location>
</feature>
<dbReference type="Gene3D" id="3.30.70.20">
    <property type="match status" value="1"/>
</dbReference>
<evidence type="ECO:0000256" key="6">
    <source>
        <dbReference type="SAM" id="MobiDB-lite"/>
    </source>
</evidence>